<dbReference type="Proteomes" id="UP000277928">
    <property type="component" value="Unassembled WGS sequence"/>
</dbReference>
<proteinExistence type="predicted"/>
<evidence type="ECO:0000313" key="1">
    <source>
        <dbReference type="EMBL" id="VDK75091.1"/>
    </source>
</evidence>
<dbReference type="AlphaFoldDB" id="A0A3P6UDA0"/>
<keyword evidence="2" id="KW-1185">Reference proteome</keyword>
<evidence type="ECO:0000313" key="2">
    <source>
        <dbReference type="Proteomes" id="UP000277928"/>
    </source>
</evidence>
<dbReference type="EMBL" id="UYRX01000133">
    <property type="protein sequence ID" value="VDK75091.1"/>
    <property type="molecule type" value="Genomic_DNA"/>
</dbReference>
<sequence>MQSGKALKLMLPVLIDDCADPSQYCHMLRCSIDELCVVGEKTARCIKNDKLHAVDGVHIDFASGKLIDHHADEAKSNYRVGRIKLQHKHNHFPRHYEHVETTNYECDEKNLHSVGGRLLQWFSEMHKVASADSGLPLHSMYIAYHFTEVPSTVPHSLLPTFELELQYE</sequence>
<name>A0A3P6UDA0_LITSI</name>
<dbReference type="OrthoDB" id="5854611at2759"/>
<organism evidence="1 2">
    <name type="scientific">Litomosoides sigmodontis</name>
    <name type="common">Filarial nematode worm</name>
    <dbReference type="NCBI Taxonomy" id="42156"/>
    <lineage>
        <taxon>Eukaryota</taxon>
        <taxon>Metazoa</taxon>
        <taxon>Ecdysozoa</taxon>
        <taxon>Nematoda</taxon>
        <taxon>Chromadorea</taxon>
        <taxon>Rhabditida</taxon>
        <taxon>Spirurina</taxon>
        <taxon>Spiruromorpha</taxon>
        <taxon>Filarioidea</taxon>
        <taxon>Onchocercidae</taxon>
        <taxon>Litomosoides</taxon>
    </lineage>
</organism>
<accession>A0A3P6UDA0</accession>
<reference evidence="1 2" key="1">
    <citation type="submission" date="2018-08" db="EMBL/GenBank/DDBJ databases">
        <authorList>
            <person name="Laetsch R D."/>
            <person name="Stevens L."/>
            <person name="Kumar S."/>
            <person name="Blaxter L. M."/>
        </authorList>
    </citation>
    <scope>NUCLEOTIDE SEQUENCE [LARGE SCALE GENOMIC DNA]</scope>
</reference>
<protein>
    <submittedName>
        <fullName evidence="1">Uncharacterized protein</fullName>
    </submittedName>
</protein>
<dbReference type="OMA" id="TARCIKN"/>
<gene>
    <name evidence="1" type="ORF">NLS_LOCUS2745</name>
</gene>